<dbReference type="Proteomes" id="UP000226031">
    <property type="component" value="Unassembled WGS sequence"/>
</dbReference>
<gene>
    <name evidence="2" type="ORF">GX50_02950</name>
</gene>
<dbReference type="EMBL" id="PDND01000044">
    <property type="protein sequence ID" value="PGH34273.1"/>
    <property type="molecule type" value="Genomic_DNA"/>
</dbReference>
<feature type="non-terminal residue" evidence="2">
    <location>
        <position position="1"/>
    </location>
</feature>
<proteinExistence type="predicted"/>
<dbReference type="SUPFAM" id="SSF53955">
    <property type="entry name" value="Lysozyme-like"/>
    <property type="match status" value="1"/>
</dbReference>
<organism evidence="2 3">
    <name type="scientific">[Emmonsia] crescens</name>
    <dbReference type="NCBI Taxonomy" id="73230"/>
    <lineage>
        <taxon>Eukaryota</taxon>
        <taxon>Fungi</taxon>
        <taxon>Dikarya</taxon>
        <taxon>Ascomycota</taxon>
        <taxon>Pezizomycotina</taxon>
        <taxon>Eurotiomycetes</taxon>
        <taxon>Eurotiomycetidae</taxon>
        <taxon>Onygenales</taxon>
        <taxon>Ajellomycetaceae</taxon>
        <taxon>Emergomyces</taxon>
    </lineage>
</organism>
<dbReference type="AlphaFoldDB" id="A0A2B7ZM77"/>
<dbReference type="InterPro" id="IPR008258">
    <property type="entry name" value="Transglycosylase_SLT_dom_1"/>
</dbReference>
<name>A0A2B7ZM77_9EURO</name>
<keyword evidence="3" id="KW-1185">Reference proteome</keyword>
<dbReference type="InterPro" id="IPR023346">
    <property type="entry name" value="Lysozyme-like_dom_sf"/>
</dbReference>
<accession>A0A2B7ZM77</accession>
<dbReference type="Gene3D" id="1.10.530.10">
    <property type="match status" value="1"/>
</dbReference>
<feature type="domain" description="Transglycosylase SLT" evidence="1">
    <location>
        <begin position="69"/>
        <end position="169"/>
    </location>
</feature>
<protein>
    <recommendedName>
        <fullName evidence="1">Transglycosylase SLT domain-containing protein</fullName>
    </recommendedName>
</protein>
<sequence>VIFLQTVAISLVVASPTKLQDRAAQAKCYTGTDFPATGEWLTFSNLFDKNRGTMLGHNSEGEVKYIEKYIHEAGRNSGIDERIILAVVMQESHGNLRTSAGGGRTPGIMQALGSPHCEATAKGKCDENTIKGMINAGVFGTDKTPGLKACYEKNGRSYGAMLRCYNSGSIPDPSDLTKAGPGTPSYVSDVANRLKGMEPAKC</sequence>
<evidence type="ECO:0000259" key="1">
    <source>
        <dbReference type="Pfam" id="PF01464"/>
    </source>
</evidence>
<dbReference type="VEuPathDB" id="FungiDB:EMCG_05613"/>
<comment type="caution">
    <text evidence="2">The sequence shown here is derived from an EMBL/GenBank/DDBJ whole genome shotgun (WGS) entry which is preliminary data.</text>
</comment>
<evidence type="ECO:0000313" key="3">
    <source>
        <dbReference type="Proteomes" id="UP000226031"/>
    </source>
</evidence>
<evidence type="ECO:0000313" key="2">
    <source>
        <dbReference type="EMBL" id="PGH34273.1"/>
    </source>
</evidence>
<dbReference type="Pfam" id="PF01464">
    <property type="entry name" value="SLT"/>
    <property type="match status" value="1"/>
</dbReference>
<reference evidence="2 3" key="1">
    <citation type="submission" date="2017-10" db="EMBL/GenBank/DDBJ databases">
        <title>Comparative genomics in systemic dimorphic fungi from Ajellomycetaceae.</title>
        <authorList>
            <person name="Munoz J.F."/>
            <person name="Mcewen J.G."/>
            <person name="Clay O.K."/>
            <person name="Cuomo C.A."/>
        </authorList>
    </citation>
    <scope>NUCLEOTIDE SEQUENCE [LARGE SCALE GENOMIC DNA]</scope>
    <source>
        <strain evidence="2 3">UAMH4076</strain>
    </source>
</reference>